<sequence length="78" mass="9091">MKVKRYTCIVCGRVFPQGQGIVLKRAGIELVFHSKSCLTKFFKLFIERIDEGEFKKAAREAIKEFEELRKAKQAVKRI</sequence>
<dbReference type="RefSeq" id="WP_055409946.1">
    <property type="nucleotide sequence ID" value="NZ_CP013011.1"/>
</dbReference>
<proteinExistence type="predicted"/>
<dbReference type="KEGG" id="pdl:Pyrde_1705"/>
<evidence type="ECO:0000313" key="1">
    <source>
        <dbReference type="EMBL" id="ALL01748.1"/>
    </source>
</evidence>
<evidence type="ECO:0000313" key="3">
    <source>
        <dbReference type="Proteomes" id="UP000058613"/>
    </source>
</evidence>
<organism evidence="1 3">
    <name type="scientific">Pyrodictium delaneyi</name>
    <dbReference type="NCBI Taxonomy" id="1273541"/>
    <lineage>
        <taxon>Archaea</taxon>
        <taxon>Thermoproteota</taxon>
        <taxon>Thermoprotei</taxon>
        <taxon>Desulfurococcales</taxon>
        <taxon>Pyrodictiaceae</taxon>
        <taxon>Pyrodictium</taxon>
    </lineage>
</organism>
<gene>
    <name evidence="2" type="ORF">Pdsh_04885</name>
    <name evidence="1" type="ORF">Pyrde_1705</name>
</gene>
<dbReference type="AlphaFoldDB" id="A0A0P0N572"/>
<keyword evidence="4" id="KW-1185">Reference proteome</keyword>
<evidence type="ECO:0000313" key="2">
    <source>
        <dbReference type="EMBL" id="OWJ55031.1"/>
    </source>
</evidence>
<reference evidence="1 3" key="1">
    <citation type="submission" date="2015-10" db="EMBL/GenBank/DDBJ databases">
        <title>Complete genome sequence of hyperthermophilic archaeon Pyrodictium delaneyi Su06.</title>
        <authorList>
            <person name="Jung J.-H."/>
            <person name="Lin J."/>
            <person name="Holden J.F."/>
            <person name="Park C.-S."/>
        </authorList>
    </citation>
    <scope>NUCLEOTIDE SEQUENCE [LARGE SCALE GENOMIC DNA]</scope>
    <source>
        <strain evidence="1 3">Su06</strain>
    </source>
</reference>
<dbReference type="Proteomes" id="UP000196694">
    <property type="component" value="Unassembled WGS sequence"/>
</dbReference>
<dbReference type="OrthoDB" id="43292at2157"/>
<accession>A0A0P0N572</accession>
<dbReference type="Proteomes" id="UP000058613">
    <property type="component" value="Chromosome"/>
</dbReference>
<dbReference type="EMBL" id="CP013011">
    <property type="protein sequence ID" value="ALL01748.1"/>
    <property type="molecule type" value="Genomic_DNA"/>
</dbReference>
<dbReference type="STRING" id="1273541.Pyrde_1705"/>
<evidence type="ECO:0000313" key="4">
    <source>
        <dbReference type="Proteomes" id="UP000196694"/>
    </source>
</evidence>
<protein>
    <recommendedName>
        <fullName evidence="5">TRASH domain-containing protein</fullName>
    </recommendedName>
</protein>
<name>A0A0P0N572_9CREN</name>
<dbReference type="EMBL" id="NCQP01000002">
    <property type="protein sequence ID" value="OWJ55031.1"/>
    <property type="molecule type" value="Genomic_DNA"/>
</dbReference>
<evidence type="ECO:0008006" key="5">
    <source>
        <dbReference type="Google" id="ProtNLM"/>
    </source>
</evidence>
<reference evidence="2 4" key="2">
    <citation type="submission" date="2017-05" db="EMBL/GenBank/DDBJ databases">
        <title>The draft genome of the hyperthermophilic archaeon 'Pyrodictium delaneyi strain Hulk', an iron and nitrate reducer, reveals the capacity for sulfate reduction.</title>
        <authorList>
            <person name="Demey L.M."/>
            <person name="Miller C."/>
            <person name="Manzella M."/>
            <person name="Reguera G."/>
            <person name="Kashefi K."/>
        </authorList>
    </citation>
    <scope>NUCLEOTIDE SEQUENCE [LARGE SCALE GENOMIC DNA]</scope>
    <source>
        <strain evidence="2 4">Hulk</strain>
    </source>
</reference>
<dbReference type="GeneID" id="26100045"/>